<dbReference type="InterPro" id="IPR005303">
    <property type="entry name" value="MOCOS_middle"/>
</dbReference>
<evidence type="ECO:0000313" key="3">
    <source>
        <dbReference type="Proteomes" id="UP000199598"/>
    </source>
</evidence>
<name>A0A1I3ZTL4_9HYPH</name>
<dbReference type="RefSeq" id="WP_093519591.1">
    <property type="nucleotide sequence ID" value="NZ_FOSK01000005.1"/>
</dbReference>
<dbReference type="InterPro" id="IPR005302">
    <property type="entry name" value="MoCF_Sase_C"/>
</dbReference>
<keyword evidence="3" id="KW-1185">Reference proteome</keyword>
<dbReference type="SUPFAM" id="SSF50800">
    <property type="entry name" value="PK beta-barrel domain-like"/>
    <property type="match status" value="1"/>
</dbReference>
<evidence type="ECO:0000313" key="2">
    <source>
        <dbReference type="EMBL" id="SFK47353.1"/>
    </source>
</evidence>
<dbReference type="Pfam" id="PF03476">
    <property type="entry name" value="MOSC_N"/>
    <property type="match status" value="1"/>
</dbReference>
<dbReference type="PROSITE" id="PS51340">
    <property type="entry name" value="MOSC"/>
    <property type="match status" value="1"/>
</dbReference>
<dbReference type="Gene3D" id="2.40.33.20">
    <property type="entry name" value="PK beta-barrel domain-like"/>
    <property type="match status" value="1"/>
</dbReference>
<dbReference type="InterPro" id="IPR011037">
    <property type="entry name" value="Pyrv_Knase-like_insert_dom_sf"/>
</dbReference>
<gene>
    <name evidence="2" type="ORF">SAMN04488518_105273</name>
</gene>
<protein>
    <recommendedName>
        <fullName evidence="1">MOSC domain-containing protein</fullName>
    </recommendedName>
</protein>
<reference evidence="2 3" key="1">
    <citation type="submission" date="2016-10" db="EMBL/GenBank/DDBJ databases">
        <authorList>
            <person name="Varghese N."/>
            <person name="Submissions S."/>
        </authorList>
    </citation>
    <scope>NUCLEOTIDE SEQUENCE [LARGE SCALE GENOMIC DNA]</scope>
    <source>
        <strain evidence="2 3">DSM 16392</strain>
    </source>
</reference>
<dbReference type="InterPro" id="IPR052716">
    <property type="entry name" value="MOSC_domain"/>
</dbReference>
<dbReference type="EMBL" id="FOSK01000005">
    <property type="protein sequence ID" value="SFK47353.1"/>
    <property type="molecule type" value="Genomic_DNA"/>
</dbReference>
<feature type="domain" description="MOSC" evidence="1">
    <location>
        <begin position="12"/>
        <end position="228"/>
    </location>
</feature>
<dbReference type="PANTHER" id="PTHR36930:SF1">
    <property type="entry name" value="MOSC DOMAIN-CONTAINING PROTEIN"/>
    <property type="match status" value="1"/>
</dbReference>
<accession>A0A1I3ZTL4</accession>
<organism evidence="2 3">
    <name type="scientific">Pseudovibrio ascidiaceicola</name>
    <dbReference type="NCBI Taxonomy" id="285279"/>
    <lineage>
        <taxon>Bacteria</taxon>
        <taxon>Pseudomonadati</taxon>
        <taxon>Pseudomonadota</taxon>
        <taxon>Alphaproteobacteria</taxon>
        <taxon>Hyphomicrobiales</taxon>
        <taxon>Stappiaceae</taxon>
        <taxon>Pseudovibrio</taxon>
    </lineage>
</organism>
<dbReference type="Proteomes" id="UP000199598">
    <property type="component" value="Unassembled WGS sequence"/>
</dbReference>
<proteinExistence type="predicted"/>
<sequence>MKIQSLWHYPIKSLLGEALNKLDLNERGVVGDRHFAIADDQGKFGSGKNTRRFRRIDNLLSLRAVSDDGVVSIGFPDGCLVDVNSEKINHDLSEFLGQPVTVVPERSIPHFDDGPVHLLLSSEVARLQNLTPSAQIDERRFRPNIILDAPQHMTDDDLVGRILKIGDVQLEVTHKTERCRMVTIAQDDLKFEPDILRPIARDFDVKFGVYAKVVQSGPVAVGQKVRVT</sequence>
<comment type="caution">
    <text evidence="2">The sequence shown here is derived from an EMBL/GenBank/DDBJ whole genome shotgun (WGS) entry which is preliminary data.</text>
</comment>
<dbReference type="PANTHER" id="PTHR36930">
    <property type="entry name" value="METAL-SULFUR CLUSTER BIOSYNTHESIS PROTEINS YUAD-RELATED"/>
    <property type="match status" value="1"/>
</dbReference>
<evidence type="ECO:0000259" key="1">
    <source>
        <dbReference type="PROSITE" id="PS51340"/>
    </source>
</evidence>
<dbReference type="Pfam" id="PF03473">
    <property type="entry name" value="MOSC"/>
    <property type="match status" value="1"/>
</dbReference>